<evidence type="ECO:0000256" key="7">
    <source>
        <dbReference type="RuleBase" id="RU004020"/>
    </source>
</evidence>
<dbReference type="EMBL" id="KB030892">
    <property type="protein sequence ID" value="ELK08461.1"/>
    <property type="molecule type" value="Genomic_DNA"/>
</dbReference>
<dbReference type="Proteomes" id="UP000010552">
    <property type="component" value="Unassembled WGS sequence"/>
</dbReference>
<accession>L5KCG2</accession>
<dbReference type="SMART" id="SM00415">
    <property type="entry name" value="HSF"/>
    <property type="match status" value="1"/>
</dbReference>
<dbReference type="InParanoid" id="L5KCG2"/>
<dbReference type="GO" id="GO:0005634">
    <property type="term" value="C:nucleus"/>
    <property type="evidence" value="ECO:0007669"/>
    <property type="project" value="UniProtKB-SubCell"/>
</dbReference>
<feature type="compositionally biased region" description="Polar residues" evidence="8">
    <location>
        <begin position="241"/>
        <end position="265"/>
    </location>
</feature>
<keyword evidence="3" id="KW-0805">Transcription regulation</keyword>
<proteinExistence type="inferred from homology"/>
<evidence type="ECO:0000256" key="1">
    <source>
        <dbReference type="ARBA" id="ARBA00004123"/>
    </source>
</evidence>
<dbReference type="InterPro" id="IPR036388">
    <property type="entry name" value="WH-like_DNA-bd_sf"/>
</dbReference>
<comment type="subcellular location">
    <subcellularLocation>
        <location evidence="1">Nucleus</location>
    </subcellularLocation>
</comment>
<keyword evidence="5" id="KW-0804">Transcription</keyword>
<keyword evidence="11" id="KW-1185">Reference proteome</keyword>
<evidence type="ECO:0000313" key="11">
    <source>
        <dbReference type="Proteomes" id="UP000010552"/>
    </source>
</evidence>
<dbReference type="SUPFAM" id="SSF46785">
    <property type="entry name" value="Winged helix' DNA-binding domain"/>
    <property type="match status" value="1"/>
</dbReference>
<dbReference type="Pfam" id="PF00447">
    <property type="entry name" value="HSF_DNA-bind"/>
    <property type="match status" value="1"/>
</dbReference>
<organism evidence="10 11">
    <name type="scientific">Pteropus alecto</name>
    <name type="common">Black flying fox</name>
    <dbReference type="NCBI Taxonomy" id="9402"/>
    <lineage>
        <taxon>Eukaryota</taxon>
        <taxon>Metazoa</taxon>
        <taxon>Chordata</taxon>
        <taxon>Craniata</taxon>
        <taxon>Vertebrata</taxon>
        <taxon>Euteleostomi</taxon>
        <taxon>Mammalia</taxon>
        <taxon>Eutheria</taxon>
        <taxon>Laurasiatheria</taxon>
        <taxon>Chiroptera</taxon>
        <taxon>Yinpterochiroptera</taxon>
        <taxon>Pteropodoidea</taxon>
        <taxon>Pteropodidae</taxon>
        <taxon>Pteropodinae</taxon>
        <taxon>Pteropus</taxon>
    </lineage>
</organism>
<evidence type="ECO:0000313" key="10">
    <source>
        <dbReference type="EMBL" id="ELK08461.1"/>
    </source>
</evidence>
<dbReference type="InterPro" id="IPR036390">
    <property type="entry name" value="WH_DNA-bd_sf"/>
</dbReference>
<dbReference type="InterPro" id="IPR000232">
    <property type="entry name" value="HSF_DNA-bd"/>
</dbReference>
<keyword evidence="6" id="KW-0539">Nucleus</keyword>
<evidence type="ECO:0000256" key="8">
    <source>
        <dbReference type="SAM" id="MobiDB-lite"/>
    </source>
</evidence>
<name>L5KCG2_PTEAL</name>
<dbReference type="Gene3D" id="1.10.10.10">
    <property type="entry name" value="Winged helix-like DNA-binding domain superfamily/Winged helix DNA-binding domain"/>
    <property type="match status" value="1"/>
</dbReference>
<evidence type="ECO:0000256" key="5">
    <source>
        <dbReference type="ARBA" id="ARBA00023163"/>
    </source>
</evidence>
<evidence type="ECO:0000256" key="3">
    <source>
        <dbReference type="ARBA" id="ARBA00023015"/>
    </source>
</evidence>
<evidence type="ECO:0000256" key="2">
    <source>
        <dbReference type="ARBA" id="ARBA00006403"/>
    </source>
</evidence>
<evidence type="ECO:0000259" key="9">
    <source>
        <dbReference type="SMART" id="SM00415"/>
    </source>
</evidence>
<keyword evidence="10" id="KW-0346">Stress response</keyword>
<dbReference type="PANTHER" id="PTHR10015:SF336">
    <property type="entry name" value="HEAT SHOCK TRANSCRIPTION FACTOR, Y-LINKED"/>
    <property type="match status" value="1"/>
</dbReference>
<protein>
    <submittedName>
        <fullName evidence="10">Heat shock transcription factor, Y-linked</fullName>
    </submittedName>
</protein>
<feature type="compositionally biased region" description="Polar residues" evidence="8">
    <location>
        <begin position="272"/>
        <end position="281"/>
    </location>
</feature>
<dbReference type="PANTHER" id="PTHR10015">
    <property type="entry name" value="HEAT SHOCK TRANSCRIPTION FACTOR"/>
    <property type="match status" value="1"/>
</dbReference>
<keyword evidence="4" id="KW-0238">DNA-binding</keyword>
<evidence type="ECO:0000256" key="6">
    <source>
        <dbReference type="ARBA" id="ARBA00023242"/>
    </source>
</evidence>
<comment type="similarity">
    <text evidence="2 7">Belongs to the HSF family.</text>
</comment>
<gene>
    <name evidence="10" type="ORF">PAL_GLEAN10000460</name>
</gene>
<reference evidence="11" key="1">
    <citation type="journal article" date="2013" name="Science">
        <title>Comparative analysis of bat genomes provides insight into the evolution of flight and immunity.</title>
        <authorList>
            <person name="Zhang G."/>
            <person name="Cowled C."/>
            <person name="Shi Z."/>
            <person name="Huang Z."/>
            <person name="Bishop-Lilly K.A."/>
            <person name="Fang X."/>
            <person name="Wynne J.W."/>
            <person name="Xiong Z."/>
            <person name="Baker M.L."/>
            <person name="Zhao W."/>
            <person name="Tachedjian M."/>
            <person name="Zhu Y."/>
            <person name="Zhou P."/>
            <person name="Jiang X."/>
            <person name="Ng J."/>
            <person name="Yang L."/>
            <person name="Wu L."/>
            <person name="Xiao J."/>
            <person name="Feng Y."/>
            <person name="Chen Y."/>
            <person name="Sun X."/>
            <person name="Zhang Y."/>
            <person name="Marsh G.A."/>
            <person name="Crameri G."/>
            <person name="Broder C.C."/>
            <person name="Frey K.G."/>
            <person name="Wang L.F."/>
            <person name="Wang J."/>
        </authorList>
    </citation>
    <scope>NUCLEOTIDE SEQUENCE [LARGE SCALE GENOMIC DNA]</scope>
</reference>
<evidence type="ECO:0000256" key="4">
    <source>
        <dbReference type="ARBA" id="ARBA00023125"/>
    </source>
</evidence>
<dbReference type="GO" id="GO:0003700">
    <property type="term" value="F:DNA-binding transcription factor activity"/>
    <property type="evidence" value="ECO:0007669"/>
    <property type="project" value="InterPro"/>
</dbReference>
<dbReference type="FunFam" id="1.10.10.10:FF:000349">
    <property type="entry name" value="Heat shock transcription factor, Y-linked"/>
    <property type="match status" value="1"/>
</dbReference>
<dbReference type="AlphaFoldDB" id="L5KCG2"/>
<sequence>MARDSSEIQDDSSKDEATGSASSITSLLCDHTLTGALDLRSVSTESDFQTFSTLSLIRRTCHTFCVSGPDEDNDFRSMTFPRKLWKIVESDQFQSICWDGNGTCIVINEELFKKEVLERKAPFRVFETTSMKSLVRQLNLYGFSKVQQTFRRFARLADILAEEEEVSILSKLHFYQNPNFKRGCPQLLRRMKRRVGIKNASPAASKAQNFNKELCGTETIIGNHHSAFVADTRGERIDPTSINLNTPPMSKPATSQTIANTTAPTRSEFCPPSSTLDRSSEQTVMDQRAVLNQMTTFQMRSPGSYTQANGHIVNFITSTTSTSHYIVSPLQRSSFGRMQPSTFPTRYPDLSVNDSPFSNLQPAGISCFPMPTIADTSAATLSMSPRQPPLSGERITLITGDVPMDYHTMQNNKH</sequence>
<dbReference type="GO" id="GO:0043565">
    <property type="term" value="F:sequence-specific DNA binding"/>
    <property type="evidence" value="ECO:0007669"/>
    <property type="project" value="InterPro"/>
</dbReference>
<feature type="domain" description="HSF-type DNA-binding" evidence="9">
    <location>
        <begin position="76"/>
        <end position="194"/>
    </location>
</feature>
<feature type="region of interest" description="Disordered" evidence="8">
    <location>
        <begin position="241"/>
        <end position="281"/>
    </location>
</feature>